<dbReference type="RefSeq" id="WP_239427463.1">
    <property type="nucleotide sequence ID" value="NZ_CP021524.1"/>
</dbReference>
<dbReference type="Pfam" id="PF02321">
    <property type="entry name" value="OEP"/>
    <property type="match status" value="2"/>
</dbReference>
<comment type="subcellular location">
    <subcellularLocation>
        <location evidence="2">Cell membrane</location>
        <topology evidence="2">Lipid-anchor</topology>
    </subcellularLocation>
</comment>
<keyword evidence="2" id="KW-0732">Signal</keyword>
<accession>A0A1Y0V7H4</accession>
<evidence type="ECO:0000313" key="3">
    <source>
        <dbReference type="EMBL" id="ARW11628.1"/>
    </source>
</evidence>
<evidence type="ECO:0000313" key="4">
    <source>
        <dbReference type="Proteomes" id="UP000195633"/>
    </source>
</evidence>
<dbReference type="Proteomes" id="UP000195633">
    <property type="component" value="Chromosome"/>
</dbReference>
<keyword evidence="2" id="KW-0472">Membrane</keyword>
<dbReference type="EMBL" id="CP021524">
    <property type="protein sequence ID" value="ARW11628.1"/>
    <property type="molecule type" value="Genomic_DNA"/>
</dbReference>
<keyword evidence="2" id="KW-0449">Lipoprotein</keyword>
<protein>
    <submittedName>
        <fullName evidence="3">Nodulation protein</fullName>
    </submittedName>
</protein>
<dbReference type="InterPro" id="IPR003423">
    <property type="entry name" value="OMP_efflux"/>
</dbReference>
<dbReference type="Gene3D" id="2.20.200.10">
    <property type="entry name" value="Outer membrane efflux proteins (OEP)"/>
    <property type="match status" value="1"/>
</dbReference>
<keyword evidence="2" id="KW-0564">Palmitate</keyword>
<proteinExistence type="inferred from homology"/>
<dbReference type="GO" id="GO:0005886">
    <property type="term" value="C:plasma membrane"/>
    <property type="evidence" value="ECO:0007669"/>
    <property type="project" value="UniProtKB-SubCell"/>
</dbReference>
<feature type="chain" id="PRO_5011820254" evidence="2">
    <location>
        <begin position="30"/>
        <end position="483"/>
    </location>
</feature>
<sequence>MIFIFSISQKNSIALLSLAVLLGACSLQPKTSLPKVSLPQTWENASAQPFYGKTQKNWWQNFNQPKLNNLVSIGLQENIDINIAYEKLQASRIETKIAYAANIPEINGTAGYSRNYTSTAGIGDVLRPLLGLDQGGSYLEPKGVSYSNFNTGMFASWELDLWGRYKLMRKVADANRQAFQDDIDAVSLSFEAEICRLYFLWVNLTQMVEVEKKASDILKEIENINNVSYQRGLISQTVLLEQSNQFHKVFMKYQELDNAEQAVRRALSMLVYNRPDALSVNDQNFLPIDYTQITPEPLKIPSVLVKTRPDIRAAEQRLHAASAMVGIARADFYPRITFSGELSIDALTLTEFGWGARNTQFGPTLTLPIFEGGKIARQVELRQSELKSAGLEYKRTVMNAWKETEDALANYNMTRTQYGNAVQMAENAKISTKRVEASYRRGDESKEEFLVSQLANLDSEIELLNLQQRLMENYIRLHVVSGG</sequence>
<name>A0A1Y0V7H4_9PROT</name>
<dbReference type="Gene3D" id="1.20.1600.10">
    <property type="entry name" value="Outer membrane efflux proteins (OEP)"/>
    <property type="match status" value="1"/>
</dbReference>
<dbReference type="GO" id="GO:0015562">
    <property type="term" value="F:efflux transmembrane transporter activity"/>
    <property type="evidence" value="ECO:0007669"/>
    <property type="project" value="InterPro"/>
</dbReference>
<dbReference type="STRING" id="481146.A4S02_04710"/>
<dbReference type="AlphaFoldDB" id="A0A1Y0V7H4"/>
<evidence type="ECO:0000256" key="2">
    <source>
        <dbReference type="RuleBase" id="RU362097"/>
    </source>
</evidence>
<dbReference type="SUPFAM" id="SSF56954">
    <property type="entry name" value="Outer membrane efflux proteins (OEP)"/>
    <property type="match status" value="1"/>
</dbReference>
<evidence type="ECO:0000256" key="1">
    <source>
        <dbReference type="ARBA" id="ARBA00007613"/>
    </source>
</evidence>
<reference evidence="3 4" key="1">
    <citation type="submission" date="2017-05" db="EMBL/GenBank/DDBJ databases">
        <title>Genome sequence of Acetobacter pasteurianus subsp. ascendens strain SRCM101447.</title>
        <authorList>
            <person name="Cho S.H."/>
        </authorList>
    </citation>
    <scope>NUCLEOTIDE SEQUENCE [LARGE SCALE GENOMIC DNA]</scope>
    <source>
        <strain evidence="3 4">SRCM101447</strain>
    </source>
</reference>
<dbReference type="PANTHER" id="PTHR30203:SF30">
    <property type="entry name" value="OUTER MEMBRANE PROTEIN-RELATED"/>
    <property type="match status" value="1"/>
</dbReference>
<keyword evidence="2" id="KW-0812">Transmembrane</keyword>
<gene>
    <name evidence="3" type="ORF">S101447_02590</name>
</gene>
<dbReference type="InterPro" id="IPR010131">
    <property type="entry name" value="MdtP/NodT-like"/>
</dbReference>
<dbReference type="NCBIfam" id="TIGR01845">
    <property type="entry name" value="outer_NodT"/>
    <property type="match status" value="1"/>
</dbReference>
<comment type="similarity">
    <text evidence="1 2">Belongs to the outer membrane factor (OMF) (TC 1.B.17) family.</text>
</comment>
<feature type="signal peptide" evidence="2">
    <location>
        <begin position="1"/>
        <end position="29"/>
    </location>
</feature>
<dbReference type="PANTHER" id="PTHR30203">
    <property type="entry name" value="OUTER MEMBRANE CATION EFFLUX PROTEIN"/>
    <property type="match status" value="1"/>
</dbReference>
<organism evidence="3 4">
    <name type="scientific">Acetobacter ascendens</name>
    <dbReference type="NCBI Taxonomy" id="481146"/>
    <lineage>
        <taxon>Bacteria</taxon>
        <taxon>Pseudomonadati</taxon>
        <taxon>Pseudomonadota</taxon>
        <taxon>Alphaproteobacteria</taxon>
        <taxon>Acetobacterales</taxon>
        <taxon>Acetobacteraceae</taxon>
        <taxon>Acetobacter</taxon>
    </lineage>
</organism>
<keyword evidence="2" id="KW-1134">Transmembrane beta strand</keyword>